<evidence type="ECO:0000313" key="2">
    <source>
        <dbReference type="Proteomes" id="UP001530400"/>
    </source>
</evidence>
<comment type="caution">
    <text evidence="1">The sequence shown here is derived from an EMBL/GenBank/DDBJ whole genome shotgun (WGS) entry which is preliminary data.</text>
</comment>
<proteinExistence type="predicted"/>
<gene>
    <name evidence="1" type="ORF">ACHAWO_000742</name>
</gene>
<evidence type="ECO:0000313" key="1">
    <source>
        <dbReference type="EMBL" id="KAL3787622.1"/>
    </source>
</evidence>
<sequence>MVSANITTGSKPYIVEDRPMISRSSGDRVKITHTIEPGKEETGCLTCFYSPEKYPILSKCPCFDYPEYVVNEVRASQYIYIRENSLEYNQPIITPSKSTNTLTTLFCCGHSPSDLTVRDSISVIYYDDILFDTVRNDTPKCHECSTFCCGGKGEVVRLESTYCGDLCYRGRGGCSTCCLVPVCCPECICPCGVRVSFVPLYIAFAQFRRH</sequence>
<reference evidence="1 2" key="1">
    <citation type="submission" date="2024-10" db="EMBL/GenBank/DDBJ databases">
        <title>Updated reference genomes for cyclostephanoid diatoms.</title>
        <authorList>
            <person name="Roberts W.R."/>
            <person name="Alverson A.J."/>
        </authorList>
    </citation>
    <scope>NUCLEOTIDE SEQUENCE [LARGE SCALE GENOMIC DNA]</scope>
    <source>
        <strain evidence="1 2">AJA010-31</strain>
    </source>
</reference>
<keyword evidence="2" id="KW-1185">Reference proteome</keyword>
<accession>A0ABD3PIQ2</accession>
<dbReference type="EMBL" id="JALLPJ020000603">
    <property type="protein sequence ID" value="KAL3787622.1"/>
    <property type="molecule type" value="Genomic_DNA"/>
</dbReference>
<dbReference type="Proteomes" id="UP001530400">
    <property type="component" value="Unassembled WGS sequence"/>
</dbReference>
<name>A0ABD3PIQ2_9STRA</name>
<evidence type="ECO:0008006" key="3">
    <source>
        <dbReference type="Google" id="ProtNLM"/>
    </source>
</evidence>
<protein>
    <recommendedName>
        <fullName evidence="3">Phospholipid scramblase</fullName>
    </recommendedName>
</protein>
<organism evidence="1 2">
    <name type="scientific">Cyclotella atomus</name>
    <dbReference type="NCBI Taxonomy" id="382360"/>
    <lineage>
        <taxon>Eukaryota</taxon>
        <taxon>Sar</taxon>
        <taxon>Stramenopiles</taxon>
        <taxon>Ochrophyta</taxon>
        <taxon>Bacillariophyta</taxon>
        <taxon>Coscinodiscophyceae</taxon>
        <taxon>Thalassiosirophycidae</taxon>
        <taxon>Stephanodiscales</taxon>
        <taxon>Stephanodiscaceae</taxon>
        <taxon>Cyclotella</taxon>
    </lineage>
</organism>
<dbReference type="AlphaFoldDB" id="A0ABD3PIQ2"/>